<dbReference type="EMBL" id="GISG01222079">
    <property type="protein sequence ID" value="MBA4663883.1"/>
    <property type="molecule type" value="Transcribed_RNA"/>
</dbReference>
<reference evidence="1" key="2">
    <citation type="submission" date="2020-07" db="EMBL/GenBank/DDBJ databases">
        <authorList>
            <person name="Vera ALvarez R."/>
            <person name="Arias-Moreno D.M."/>
            <person name="Jimenez-Jacinto V."/>
            <person name="Jimenez-Bremont J.F."/>
            <person name="Swaminathan K."/>
            <person name="Moose S.P."/>
            <person name="Guerrero-Gonzalez M.L."/>
            <person name="Marino-Ramirez L."/>
            <person name="Landsman D."/>
            <person name="Rodriguez-Kessler M."/>
            <person name="Delgado-Sanchez P."/>
        </authorList>
    </citation>
    <scope>NUCLEOTIDE SEQUENCE</scope>
    <source>
        <tissue evidence="1">Cladode</tissue>
    </source>
</reference>
<organism evidence="1">
    <name type="scientific">Opuntia streptacantha</name>
    <name type="common">Prickly pear cactus</name>
    <name type="synonym">Opuntia cardona</name>
    <dbReference type="NCBI Taxonomy" id="393608"/>
    <lineage>
        <taxon>Eukaryota</taxon>
        <taxon>Viridiplantae</taxon>
        <taxon>Streptophyta</taxon>
        <taxon>Embryophyta</taxon>
        <taxon>Tracheophyta</taxon>
        <taxon>Spermatophyta</taxon>
        <taxon>Magnoliopsida</taxon>
        <taxon>eudicotyledons</taxon>
        <taxon>Gunneridae</taxon>
        <taxon>Pentapetalae</taxon>
        <taxon>Caryophyllales</taxon>
        <taxon>Cactineae</taxon>
        <taxon>Cactaceae</taxon>
        <taxon>Opuntioideae</taxon>
        <taxon>Opuntia</taxon>
    </lineage>
</organism>
<reference evidence="1" key="1">
    <citation type="journal article" date="2013" name="J. Plant Res.">
        <title>Effect of fungi and light on seed germination of three Opuntia species from semiarid lands of central Mexico.</title>
        <authorList>
            <person name="Delgado-Sanchez P."/>
            <person name="Jimenez-Bremont J.F."/>
            <person name="Guerrero-Gonzalez Mde L."/>
            <person name="Flores J."/>
        </authorList>
    </citation>
    <scope>NUCLEOTIDE SEQUENCE</scope>
    <source>
        <tissue evidence="1">Cladode</tissue>
    </source>
</reference>
<evidence type="ECO:0000313" key="1">
    <source>
        <dbReference type="EMBL" id="MBA4663883.1"/>
    </source>
</evidence>
<name>A0A7C9EES1_OPUST</name>
<protein>
    <submittedName>
        <fullName evidence="1">Uncharacterized protein</fullName>
    </submittedName>
</protein>
<sequence>MKFRINNLSNCCQIVKLCLYSNRPPRFRSEISSQSAHQAFKAPKGIRFIVKQNYHRGAKITHSLTIPNIVIYPGINSQYVPKFSKIFLLLIEYKGPVRAFHIKTYLM</sequence>
<accession>A0A7C9EES1</accession>
<dbReference type="AlphaFoldDB" id="A0A7C9EES1"/>
<proteinExistence type="predicted"/>